<evidence type="ECO:0000313" key="2">
    <source>
        <dbReference type="Proteomes" id="UP000477911"/>
    </source>
</evidence>
<gene>
    <name evidence="1" type="ORF">GR170_14920</name>
</gene>
<sequence length="71" mass="7802">MSEGTGNRQRQEAGLTSELKLFEFNGSSIRVVTLEGDPWFVAKDVWNALGMNLSAGTTQWLNRLAAMNVSV</sequence>
<proteinExistence type="predicted"/>
<organism evidence="1 2">
    <name type="scientific">Pseudooceanicola albus</name>
    <dbReference type="NCBI Taxonomy" id="2692189"/>
    <lineage>
        <taxon>Bacteria</taxon>
        <taxon>Pseudomonadati</taxon>
        <taxon>Pseudomonadota</taxon>
        <taxon>Alphaproteobacteria</taxon>
        <taxon>Rhodobacterales</taxon>
        <taxon>Paracoccaceae</taxon>
        <taxon>Pseudooceanicola</taxon>
    </lineage>
</organism>
<evidence type="ECO:0000313" key="1">
    <source>
        <dbReference type="EMBL" id="MXN19134.1"/>
    </source>
</evidence>
<accession>A0A6L7G443</accession>
<dbReference type="AlphaFoldDB" id="A0A6L7G443"/>
<evidence type="ECO:0008006" key="3">
    <source>
        <dbReference type="Google" id="ProtNLM"/>
    </source>
</evidence>
<keyword evidence="2" id="KW-1185">Reference proteome</keyword>
<comment type="caution">
    <text evidence="1">The sequence shown here is derived from an EMBL/GenBank/DDBJ whole genome shotgun (WGS) entry which is preliminary data.</text>
</comment>
<dbReference type="Proteomes" id="UP000477911">
    <property type="component" value="Unassembled WGS sequence"/>
</dbReference>
<name>A0A6L7G443_9RHOB</name>
<protein>
    <recommendedName>
        <fullName evidence="3">Bro-N domain-containing protein</fullName>
    </recommendedName>
</protein>
<dbReference type="EMBL" id="WUMU01000016">
    <property type="protein sequence ID" value="MXN19134.1"/>
    <property type="molecule type" value="Genomic_DNA"/>
</dbReference>
<dbReference type="RefSeq" id="WP_160895251.1">
    <property type="nucleotide sequence ID" value="NZ_WUMU01000016.1"/>
</dbReference>
<reference evidence="1 2" key="1">
    <citation type="submission" date="2019-12" db="EMBL/GenBank/DDBJ databases">
        <authorList>
            <person name="Li M."/>
        </authorList>
    </citation>
    <scope>NUCLEOTIDE SEQUENCE [LARGE SCALE GENOMIC DNA]</scope>
    <source>
        <strain evidence="1 2">GBMRC 2024</strain>
    </source>
</reference>